<evidence type="ECO:0000313" key="7">
    <source>
        <dbReference type="EMBL" id="MBA4541909.1"/>
    </source>
</evidence>
<dbReference type="PROSITE" id="PS50106">
    <property type="entry name" value="PDZ"/>
    <property type="match status" value="1"/>
</dbReference>
<comment type="caution">
    <text evidence="7">The sequence shown here is derived from an EMBL/GenBank/DDBJ whole genome shotgun (WGS) entry which is preliminary data.</text>
</comment>
<dbReference type="AlphaFoldDB" id="A0A7W1X8E0"/>
<dbReference type="Gene3D" id="2.40.10.10">
    <property type="entry name" value="Trypsin-like serine proteases"/>
    <property type="match status" value="2"/>
</dbReference>
<dbReference type="InterPro" id="IPR043504">
    <property type="entry name" value="Peptidase_S1_PA_chymotrypsin"/>
</dbReference>
<sequence>MGYYDESDHYPKRRLTSPIWTALISAIIGGLVVLLLTPFFISRGILSLPPTSYNGAISGPTTTTSVKVNSDITKAVQKVAPAVVSVINYNRSEDFFNPQEVEKDTGSGIIFRKANGKALIVTNYHVIAGGDQFKVVISGSDNKKEVNAKLLGGDQLTDLAVLEIPDTYVTAVAEFGNSDTLKAGEPAIAIGNPLDLGQSVTVGVISSPKRSISVDEVNTTDVIQTDAAINPGNSGGALVNIAGQVIGINRLKIAESGVEGLGFAIPVNEARPIIERLIQYGHISRPWLGVGLVDLSTLPGYTLDQLKLPDSVTEGVAVAKVEPGSPADEAGLQPRDVIVALDGKAVKDSSGLRSYLYQNKNVGDKVTITYYRDGQKQTGTLELGEAPQNISQ</sequence>
<dbReference type="PANTHER" id="PTHR43343:SF3">
    <property type="entry name" value="PROTEASE DO-LIKE 8, CHLOROPLASTIC"/>
    <property type="match status" value="1"/>
</dbReference>
<keyword evidence="4" id="KW-0720">Serine protease</keyword>
<protein>
    <submittedName>
        <fullName evidence="7">Trypsin-like peptidase domain-containing protein</fullName>
    </submittedName>
</protein>
<evidence type="ECO:0000256" key="1">
    <source>
        <dbReference type="ARBA" id="ARBA00010541"/>
    </source>
</evidence>
<dbReference type="PRINTS" id="PR00834">
    <property type="entry name" value="PROTEASES2C"/>
</dbReference>
<dbReference type="InterPro" id="IPR001478">
    <property type="entry name" value="PDZ"/>
</dbReference>
<dbReference type="Gene3D" id="2.30.42.10">
    <property type="match status" value="1"/>
</dbReference>
<evidence type="ECO:0000256" key="3">
    <source>
        <dbReference type="ARBA" id="ARBA00022801"/>
    </source>
</evidence>
<gene>
    <name evidence="7" type="ORF">H1164_03200</name>
</gene>
<dbReference type="InterPro" id="IPR036034">
    <property type="entry name" value="PDZ_sf"/>
</dbReference>
<name>A0A7W1X8E0_9BACL</name>
<dbReference type="InterPro" id="IPR051201">
    <property type="entry name" value="Chloro_Bact_Ser_Proteases"/>
</dbReference>
<dbReference type="PANTHER" id="PTHR43343">
    <property type="entry name" value="PEPTIDASE S12"/>
    <property type="match status" value="1"/>
</dbReference>
<feature type="domain" description="PDZ" evidence="6">
    <location>
        <begin position="300"/>
        <end position="374"/>
    </location>
</feature>
<dbReference type="CDD" id="cd06781">
    <property type="entry name" value="cpPDZ_BsHtra-like"/>
    <property type="match status" value="1"/>
</dbReference>
<dbReference type="SUPFAM" id="SSF50494">
    <property type="entry name" value="Trypsin-like serine proteases"/>
    <property type="match status" value="1"/>
</dbReference>
<dbReference type="SMART" id="SM00228">
    <property type="entry name" value="PDZ"/>
    <property type="match status" value="1"/>
</dbReference>
<dbReference type="Pfam" id="PF13180">
    <property type="entry name" value="PDZ_2"/>
    <property type="match status" value="1"/>
</dbReference>
<feature type="transmembrane region" description="Helical" evidence="5">
    <location>
        <begin position="20"/>
        <end position="41"/>
    </location>
</feature>
<dbReference type="GO" id="GO:0006508">
    <property type="term" value="P:proteolysis"/>
    <property type="evidence" value="ECO:0007669"/>
    <property type="project" value="UniProtKB-KW"/>
</dbReference>
<keyword evidence="8" id="KW-1185">Reference proteome</keyword>
<keyword evidence="5" id="KW-0812">Transmembrane</keyword>
<dbReference type="InterPro" id="IPR009003">
    <property type="entry name" value="Peptidase_S1_PA"/>
</dbReference>
<keyword evidence="3" id="KW-0378">Hydrolase</keyword>
<dbReference type="EMBL" id="JACEIP010000003">
    <property type="protein sequence ID" value="MBA4541909.1"/>
    <property type="molecule type" value="Genomic_DNA"/>
</dbReference>
<accession>A0A7W1X8E0</accession>
<evidence type="ECO:0000256" key="2">
    <source>
        <dbReference type="ARBA" id="ARBA00022670"/>
    </source>
</evidence>
<dbReference type="GO" id="GO:0004252">
    <property type="term" value="F:serine-type endopeptidase activity"/>
    <property type="evidence" value="ECO:0007669"/>
    <property type="project" value="InterPro"/>
</dbReference>
<dbReference type="Pfam" id="PF13365">
    <property type="entry name" value="Trypsin_2"/>
    <property type="match status" value="1"/>
</dbReference>
<dbReference type="InterPro" id="IPR001940">
    <property type="entry name" value="Peptidase_S1C"/>
</dbReference>
<evidence type="ECO:0000256" key="5">
    <source>
        <dbReference type="SAM" id="Phobius"/>
    </source>
</evidence>
<keyword evidence="5" id="KW-0472">Membrane</keyword>
<dbReference type="Proteomes" id="UP000530514">
    <property type="component" value="Unassembled WGS sequence"/>
</dbReference>
<dbReference type="OrthoDB" id="9758917at2"/>
<comment type="similarity">
    <text evidence="1">Belongs to the peptidase S1C family.</text>
</comment>
<evidence type="ECO:0000259" key="6">
    <source>
        <dbReference type="PROSITE" id="PS50106"/>
    </source>
</evidence>
<proteinExistence type="inferred from homology"/>
<dbReference type="RefSeq" id="WP_033100464.1">
    <property type="nucleotide sequence ID" value="NZ_JACEIP010000003.1"/>
</dbReference>
<organism evidence="7 8">
    <name type="scientific">Thermoactinomyces daqus</name>
    <dbReference type="NCBI Taxonomy" id="1329516"/>
    <lineage>
        <taxon>Bacteria</taxon>
        <taxon>Bacillati</taxon>
        <taxon>Bacillota</taxon>
        <taxon>Bacilli</taxon>
        <taxon>Bacillales</taxon>
        <taxon>Thermoactinomycetaceae</taxon>
        <taxon>Thermoactinomyces</taxon>
    </lineage>
</organism>
<evidence type="ECO:0000256" key="4">
    <source>
        <dbReference type="ARBA" id="ARBA00022825"/>
    </source>
</evidence>
<dbReference type="SUPFAM" id="SSF50156">
    <property type="entry name" value="PDZ domain-like"/>
    <property type="match status" value="1"/>
</dbReference>
<evidence type="ECO:0000313" key="8">
    <source>
        <dbReference type="Proteomes" id="UP000530514"/>
    </source>
</evidence>
<reference evidence="7 8" key="1">
    <citation type="submission" date="2020-07" db="EMBL/GenBank/DDBJ databases">
        <authorList>
            <person name="Feng H."/>
        </authorList>
    </citation>
    <scope>NUCLEOTIDE SEQUENCE [LARGE SCALE GENOMIC DNA]</scope>
    <source>
        <strain evidence="8">s-11</strain>
    </source>
</reference>
<keyword evidence="2" id="KW-0645">Protease</keyword>
<keyword evidence="5" id="KW-1133">Transmembrane helix</keyword>